<gene>
    <name evidence="2" type="ORF">COA71_04440</name>
</gene>
<reference evidence="3" key="1">
    <citation type="submission" date="2017-08" db="EMBL/GenBank/DDBJ databases">
        <title>A dynamic microbial community with high functional redundancy inhabits the cold, oxic subseafloor aquifer.</title>
        <authorList>
            <person name="Tully B.J."/>
            <person name="Wheat C.G."/>
            <person name="Glazer B.T."/>
            <person name="Huber J.A."/>
        </authorList>
    </citation>
    <scope>NUCLEOTIDE SEQUENCE [LARGE SCALE GENOMIC DNA]</scope>
</reference>
<dbReference type="Pfam" id="PF05036">
    <property type="entry name" value="SPOR"/>
    <property type="match status" value="1"/>
</dbReference>
<dbReference type="Gene3D" id="3.30.70.1070">
    <property type="entry name" value="Sporulation related repeat"/>
    <property type="match status" value="1"/>
</dbReference>
<evidence type="ECO:0000313" key="3">
    <source>
        <dbReference type="Proteomes" id="UP000228987"/>
    </source>
</evidence>
<dbReference type="AlphaFoldDB" id="A0A2A5CGX9"/>
<dbReference type="PROSITE" id="PS51724">
    <property type="entry name" value="SPOR"/>
    <property type="match status" value="1"/>
</dbReference>
<dbReference type="SUPFAM" id="SSF110997">
    <property type="entry name" value="Sporulation related repeat"/>
    <property type="match status" value="1"/>
</dbReference>
<dbReference type="InterPro" id="IPR007730">
    <property type="entry name" value="SPOR-like_dom"/>
</dbReference>
<name>A0A2A5CGX9_9GAMM</name>
<dbReference type="InterPro" id="IPR036680">
    <property type="entry name" value="SPOR-like_sf"/>
</dbReference>
<evidence type="ECO:0000259" key="1">
    <source>
        <dbReference type="PROSITE" id="PS51724"/>
    </source>
</evidence>
<evidence type="ECO:0000313" key="2">
    <source>
        <dbReference type="EMBL" id="PCJ42755.1"/>
    </source>
</evidence>
<proteinExistence type="predicted"/>
<dbReference type="EMBL" id="NVWI01000002">
    <property type="protein sequence ID" value="PCJ42755.1"/>
    <property type="molecule type" value="Genomic_DNA"/>
</dbReference>
<accession>A0A2A5CGX9</accession>
<dbReference type="Proteomes" id="UP000228987">
    <property type="component" value="Unassembled WGS sequence"/>
</dbReference>
<sequence length="259" mass="28497">MRNFAICLVLLNLLYLSWTLGFLPGSDNSDVLIIREPVQQAPESLVLLSELSDVQIAENATEEVAAEALDTEILNAEDLASKVIPEEVFIPPSIEVENDRSNPACFAIGDFENVAVSNALVSELRLQGLQATVELQEQIESEYRVYMPPFTSDAAARQTLANLLENGIDSFLITDGDLSRGISLGVFSLQALAFNLQEELASEGYATNIQETVRSNTEFWIVINSATSSELEALWQTLLNTWPSLKQSENLCEIIAPED</sequence>
<dbReference type="GO" id="GO:0042834">
    <property type="term" value="F:peptidoglycan binding"/>
    <property type="evidence" value="ECO:0007669"/>
    <property type="project" value="InterPro"/>
</dbReference>
<organism evidence="2 3">
    <name type="scientific">SAR86 cluster bacterium</name>
    <dbReference type="NCBI Taxonomy" id="2030880"/>
    <lineage>
        <taxon>Bacteria</taxon>
        <taxon>Pseudomonadati</taxon>
        <taxon>Pseudomonadota</taxon>
        <taxon>Gammaproteobacteria</taxon>
        <taxon>SAR86 cluster</taxon>
    </lineage>
</organism>
<comment type="caution">
    <text evidence="2">The sequence shown here is derived from an EMBL/GenBank/DDBJ whole genome shotgun (WGS) entry which is preliminary data.</text>
</comment>
<protein>
    <recommendedName>
        <fullName evidence="1">SPOR domain-containing protein</fullName>
    </recommendedName>
</protein>
<feature type="domain" description="SPOR" evidence="1">
    <location>
        <begin position="98"/>
        <end position="175"/>
    </location>
</feature>